<keyword evidence="1" id="KW-0812">Transmembrane</keyword>
<evidence type="ECO:0000313" key="3">
    <source>
        <dbReference type="Proteomes" id="UP000050580"/>
    </source>
</evidence>
<organism evidence="2 3">
    <name type="scientific">Lampropedia cohaerens</name>
    <dbReference type="NCBI Taxonomy" id="1610491"/>
    <lineage>
        <taxon>Bacteria</taxon>
        <taxon>Pseudomonadati</taxon>
        <taxon>Pseudomonadota</taxon>
        <taxon>Betaproteobacteria</taxon>
        <taxon>Burkholderiales</taxon>
        <taxon>Comamonadaceae</taxon>
        <taxon>Lampropedia</taxon>
    </lineage>
</organism>
<dbReference type="OrthoDB" id="2955631at2"/>
<feature type="transmembrane region" description="Helical" evidence="1">
    <location>
        <begin position="56"/>
        <end position="82"/>
    </location>
</feature>
<keyword evidence="1" id="KW-1133">Transmembrane helix</keyword>
<dbReference type="RefSeq" id="WP_046742635.1">
    <property type="nucleotide sequence ID" value="NZ_LBNQ01000040.1"/>
</dbReference>
<feature type="transmembrane region" description="Helical" evidence="1">
    <location>
        <begin position="103"/>
        <end position="126"/>
    </location>
</feature>
<feature type="transmembrane region" description="Helical" evidence="1">
    <location>
        <begin position="15"/>
        <end position="36"/>
    </location>
</feature>
<feature type="transmembrane region" description="Helical" evidence="1">
    <location>
        <begin position="132"/>
        <end position="153"/>
    </location>
</feature>
<dbReference type="AlphaFoldDB" id="A0A0U1PWV4"/>
<evidence type="ECO:0000256" key="1">
    <source>
        <dbReference type="SAM" id="Phobius"/>
    </source>
</evidence>
<keyword evidence="1" id="KW-0472">Membrane</keyword>
<name>A0A0U1PWV4_9BURK</name>
<dbReference type="InterPro" id="IPR018723">
    <property type="entry name" value="DUF2254_membrane"/>
</dbReference>
<accession>A0A0U1PWV4</accession>
<comment type="caution">
    <text evidence="2">The sequence shown here is derived from an EMBL/GenBank/DDBJ whole genome shotgun (WGS) entry which is preliminary data.</text>
</comment>
<dbReference type="EMBL" id="LBNQ01000040">
    <property type="protein sequence ID" value="KKW66970.1"/>
    <property type="molecule type" value="Genomic_DNA"/>
</dbReference>
<dbReference type="PATRIC" id="fig|1610491.3.peg.2752"/>
<evidence type="ECO:0008006" key="4">
    <source>
        <dbReference type="Google" id="ProtNLM"/>
    </source>
</evidence>
<gene>
    <name evidence="2" type="ORF">AAV94_12950</name>
</gene>
<sequence>MYAYVWKLKRAIRGLWFRTIMFSLLGVGTALLAAGFKQYIPLEWTNRLGEDSVGTLLNIMASSMLAVTTFSLNILVGAYASAASGVTPRAFELLRNDATANNALSTFLGAFLFSIVGIIALQTGVYEAQGRTLLFCVTIVVIAVIVFTLIRWINHLSGLGRLGVTIALVEKCAVKEIQAYLANPYQGAQPWDRQAHPLPQDAVCIFAKRSGYVHLVDVPKLAAALDECGLPEARLYVMALPGQFVSPGSAPLLALRGVSAAQLDALAPTLRAAFTIDVNRTFDNDPRFGIVVMAEIASRALSPATNDSGTAIDIINRSIRLLRHWIPDQASGMNGNANTGEQIQYPRIWMPRIALADVFDDLFPLIARDGAHLREVAIRLQKALVALSTNTSHEIAELARQHAAQALARNRHGMEFAPDFEAVAAVHADRWPQEDARAAPAA</sequence>
<dbReference type="Proteomes" id="UP000050580">
    <property type="component" value="Unassembled WGS sequence"/>
</dbReference>
<keyword evidence="3" id="KW-1185">Reference proteome</keyword>
<evidence type="ECO:0000313" key="2">
    <source>
        <dbReference type="EMBL" id="KKW66970.1"/>
    </source>
</evidence>
<protein>
    <recommendedName>
        <fullName evidence="4">DUF2254 domain-containing protein</fullName>
    </recommendedName>
</protein>
<proteinExistence type="predicted"/>
<dbReference type="Pfam" id="PF10011">
    <property type="entry name" value="DUF2254"/>
    <property type="match status" value="1"/>
</dbReference>
<reference evidence="2 3" key="1">
    <citation type="submission" date="2015-05" db="EMBL/GenBank/DDBJ databases">
        <title>Draft genome sequence of Lampropedia sp. CT6, isolated from the microbial mat of a hot water spring, located at Manikaran, India.</title>
        <authorList>
            <person name="Tripathi C."/>
            <person name="Rani P."/>
            <person name="Mahato N.K."/>
            <person name="Lal R."/>
        </authorList>
    </citation>
    <scope>NUCLEOTIDE SEQUENCE [LARGE SCALE GENOMIC DNA]</scope>
    <source>
        <strain evidence="2 3">CT6</strain>
    </source>
</reference>